<dbReference type="GO" id="GO:0008270">
    <property type="term" value="F:zinc ion binding"/>
    <property type="evidence" value="ECO:0007669"/>
    <property type="project" value="UniProtKB-KW"/>
</dbReference>
<evidence type="ECO:0000313" key="3">
    <source>
        <dbReference type="EMBL" id="OJD10454.1"/>
    </source>
</evidence>
<dbReference type="InterPro" id="IPR036875">
    <property type="entry name" value="Znf_CCHC_sf"/>
</dbReference>
<sequence>MKSNFAVNAGSHFPDEASKISYIENRTDGAAARHLAPRMREGYPEKIATAGEMFAYLKDIYEDPSKLENANNDYRRLVMRNGDEYHVFVTKFLHLEGEAQIPKDDYEGDFLHKLSFDLQRMVAAACINCTMFQEVQEICARTAHYLKGMSNQRSRPANRGNRKYKKDQSWLENIQCYNCKATGHLARDCTRKKAEVQTTELIGLEDSQGKEQA</sequence>
<comment type="caution">
    <text evidence="3">The sequence shown here is derived from an EMBL/GenBank/DDBJ whole genome shotgun (WGS) entry which is preliminary data.</text>
</comment>
<dbReference type="Gene3D" id="4.10.60.10">
    <property type="entry name" value="Zinc finger, CCHC-type"/>
    <property type="match status" value="1"/>
</dbReference>
<organism evidence="3 4">
    <name type="scientific">Blastomyces percursus</name>
    <dbReference type="NCBI Taxonomy" id="1658174"/>
    <lineage>
        <taxon>Eukaryota</taxon>
        <taxon>Fungi</taxon>
        <taxon>Dikarya</taxon>
        <taxon>Ascomycota</taxon>
        <taxon>Pezizomycotina</taxon>
        <taxon>Eurotiomycetes</taxon>
        <taxon>Eurotiomycetidae</taxon>
        <taxon>Onygenales</taxon>
        <taxon>Ajellomycetaceae</taxon>
        <taxon>Blastomyces</taxon>
    </lineage>
</organism>
<dbReference type="OrthoDB" id="4509994at2759"/>
<evidence type="ECO:0000259" key="2">
    <source>
        <dbReference type="PROSITE" id="PS50158"/>
    </source>
</evidence>
<dbReference type="STRING" id="1658174.A0A1J9P2Q5"/>
<dbReference type="Pfam" id="PF00098">
    <property type="entry name" value="zf-CCHC"/>
    <property type="match status" value="1"/>
</dbReference>
<gene>
    <name evidence="3" type="ORF">ACJ73_09786</name>
</gene>
<proteinExistence type="predicted"/>
<dbReference type="Proteomes" id="UP000242791">
    <property type="component" value="Unassembled WGS sequence"/>
</dbReference>
<name>A0A1J9P2Q5_9EURO</name>
<keyword evidence="1" id="KW-0863">Zinc-finger</keyword>
<keyword evidence="1" id="KW-0862">Zinc</keyword>
<evidence type="ECO:0000313" key="4">
    <source>
        <dbReference type="Proteomes" id="UP000242791"/>
    </source>
</evidence>
<accession>A0A1J9P2Q5</accession>
<dbReference type="AlphaFoldDB" id="A0A1J9P2Q5"/>
<dbReference type="EMBL" id="LGTZ01002990">
    <property type="protein sequence ID" value="OJD10454.1"/>
    <property type="molecule type" value="Genomic_DNA"/>
</dbReference>
<dbReference type="SUPFAM" id="SSF57756">
    <property type="entry name" value="Retrovirus zinc finger-like domains"/>
    <property type="match status" value="1"/>
</dbReference>
<dbReference type="InterPro" id="IPR001878">
    <property type="entry name" value="Znf_CCHC"/>
</dbReference>
<keyword evidence="4" id="KW-1185">Reference proteome</keyword>
<dbReference type="VEuPathDB" id="FungiDB:ACJ73_09786"/>
<keyword evidence="1" id="KW-0479">Metal-binding</keyword>
<feature type="domain" description="CCHC-type" evidence="2">
    <location>
        <begin position="176"/>
        <end position="191"/>
    </location>
</feature>
<dbReference type="PROSITE" id="PS50158">
    <property type="entry name" value="ZF_CCHC"/>
    <property type="match status" value="1"/>
</dbReference>
<dbReference type="GO" id="GO:0003676">
    <property type="term" value="F:nucleic acid binding"/>
    <property type="evidence" value="ECO:0007669"/>
    <property type="project" value="InterPro"/>
</dbReference>
<evidence type="ECO:0000256" key="1">
    <source>
        <dbReference type="PROSITE-ProRule" id="PRU00047"/>
    </source>
</evidence>
<dbReference type="SMART" id="SM00343">
    <property type="entry name" value="ZnF_C2HC"/>
    <property type="match status" value="1"/>
</dbReference>
<protein>
    <recommendedName>
        <fullName evidence="2">CCHC-type domain-containing protein</fullName>
    </recommendedName>
</protein>
<reference evidence="3 4" key="1">
    <citation type="submission" date="2015-08" db="EMBL/GenBank/DDBJ databases">
        <title>Emmonsia species relationships and genome sequence.</title>
        <authorList>
            <person name="Cuomo C.A."/>
            <person name="Schwartz I.S."/>
            <person name="Kenyon C."/>
            <person name="De Hoog G.S."/>
            <person name="Govender N.P."/>
            <person name="Botha A."/>
            <person name="Moreno L."/>
            <person name="De Vries M."/>
            <person name="Munoz J.F."/>
            <person name="Stielow J.B."/>
        </authorList>
    </citation>
    <scope>NUCLEOTIDE SEQUENCE [LARGE SCALE GENOMIC DNA]</scope>
    <source>
        <strain evidence="3 4">EI222</strain>
    </source>
</reference>